<dbReference type="GO" id="GO:0010468">
    <property type="term" value="P:regulation of gene expression"/>
    <property type="evidence" value="ECO:0007669"/>
    <property type="project" value="TreeGrafter"/>
</dbReference>
<proteinExistence type="inferred from homology"/>
<comment type="function">
    <text evidence="6">Plays a role in the recruitment of the exosome to pre-rRNA to mediate the 3'-5' end processing of the 5.8S rRNA.</text>
</comment>
<reference evidence="8 9" key="1">
    <citation type="submission" date="2016-06" db="EMBL/GenBank/DDBJ databases">
        <authorList>
            <consortium name="Pathogen Informatics"/>
        </authorList>
    </citation>
    <scope>NUCLEOTIDE SEQUENCE [LARGE SCALE GENOMIC DNA]</scope>
    <source>
        <strain evidence="8">PmlGA01</strain>
    </source>
</reference>
<evidence type="ECO:0000256" key="3">
    <source>
        <dbReference type="ARBA" id="ARBA00022552"/>
    </source>
</evidence>
<feature type="coiled-coil region" evidence="7">
    <location>
        <begin position="99"/>
        <end position="126"/>
    </location>
</feature>
<evidence type="ECO:0000256" key="4">
    <source>
        <dbReference type="ARBA" id="ARBA00022884"/>
    </source>
</evidence>
<accession>A0A1C3L1Q9</accession>
<dbReference type="VEuPathDB" id="PlasmoDB:PmUG01_12071500"/>
<dbReference type="GO" id="GO:0003723">
    <property type="term" value="F:RNA binding"/>
    <property type="evidence" value="ECO:0007669"/>
    <property type="project" value="UniProtKB-UniRule"/>
</dbReference>
<comment type="subunit">
    <text evidence="6">Monomer and homodimer.</text>
</comment>
<dbReference type="GO" id="GO:0000460">
    <property type="term" value="P:maturation of 5.8S rRNA"/>
    <property type="evidence" value="ECO:0007669"/>
    <property type="project" value="TreeGrafter"/>
</dbReference>
<dbReference type="Pfam" id="PF04000">
    <property type="entry name" value="Sas10_Utp3"/>
    <property type="match status" value="1"/>
</dbReference>
<keyword evidence="5 6" id="KW-0539">Nucleus</keyword>
<keyword evidence="3 6" id="KW-0698">rRNA processing</keyword>
<dbReference type="InterPro" id="IPR011082">
    <property type="entry name" value="Exosome-assoc_fac/DNA_repair"/>
</dbReference>
<dbReference type="AlphaFoldDB" id="A0A1C3L1Q9"/>
<dbReference type="GO" id="GO:0003677">
    <property type="term" value="F:DNA binding"/>
    <property type="evidence" value="ECO:0007669"/>
    <property type="project" value="UniProtKB-KW"/>
</dbReference>
<dbReference type="EMBL" id="LT594500">
    <property type="protein sequence ID" value="SBT80477.1"/>
    <property type="molecule type" value="Genomic_DNA"/>
</dbReference>
<dbReference type="GO" id="GO:0000178">
    <property type="term" value="C:exosome (RNase complex)"/>
    <property type="evidence" value="ECO:0007669"/>
    <property type="project" value="TreeGrafter"/>
</dbReference>
<dbReference type="GO" id="GO:0005737">
    <property type="term" value="C:cytoplasm"/>
    <property type="evidence" value="ECO:0007669"/>
    <property type="project" value="UniProtKB-SubCell"/>
</dbReference>
<evidence type="ECO:0000256" key="1">
    <source>
        <dbReference type="ARBA" id="ARBA00004123"/>
    </source>
</evidence>
<sequence length="149" mass="17498">MDLNKNDKSTGCKKNVILEVKNDNKLEIYESLYLTIREFEKDFGLLNTNYSLKDLEKVLNPVEFADFNSFLAYSICSIFYCYLKISGDFLNNHPIKTKLKNVQSLMKEIKEKIKNNSEEKRSLTINKEASKRIIDSCVSYNKDLKKRKY</sequence>
<evidence type="ECO:0000256" key="2">
    <source>
        <dbReference type="ARBA" id="ARBA00009154"/>
    </source>
</evidence>
<organism evidence="8 9">
    <name type="scientific">Plasmodium malariae</name>
    <dbReference type="NCBI Taxonomy" id="5858"/>
    <lineage>
        <taxon>Eukaryota</taxon>
        <taxon>Sar</taxon>
        <taxon>Alveolata</taxon>
        <taxon>Apicomplexa</taxon>
        <taxon>Aconoidasida</taxon>
        <taxon>Haemosporida</taxon>
        <taxon>Plasmodiidae</taxon>
        <taxon>Plasmodium</taxon>
        <taxon>Plasmodium (Plasmodium)</taxon>
    </lineage>
</organism>
<evidence type="ECO:0000256" key="7">
    <source>
        <dbReference type="SAM" id="Coils"/>
    </source>
</evidence>
<keyword evidence="7" id="KW-0175">Coiled coil</keyword>
<protein>
    <recommendedName>
        <fullName evidence="6">Nuclear nucleic acid-binding protein C1D</fullName>
    </recommendedName>
</protein>
<dbReference type="PANTHER" id="PTHR15341:SF3">
    <property type="entry name" value="NUCLEAR NUCLEIC ACID-BINDING PROTEIN C1D"/>
    <property type="match status" value="1"/>
</dbReference>
<dbReference type="Proteomes" id="UP000219799">
    <property type="component" value="Chromosome 12"/>
</dbReference>
<keyword evidence="4 6" id="KW-0694">RNA-binding</keyword>
<evidence type="ECO:0000256" key="5">
    <source>
        <dbReference type="ARBA" id="ARBA00023242"/>
    </source>
</evidence>
<keyword evidence="6" id="KW-0963">Cytoplasm</keyword>
<comment type="similarity">
    <text evidence="2 6">Belongs to the C1D family.</text>
</comment>
<dbReference type="PANTHER" id="PTHR15341">
    <property type="entry name" value="SUN-COR STEROID HORMONE RECEPTOR CO-REPRESSOR"/>
    <property type="match status" value="1"/>
</dbReference>
<dbReference type="InterPro" id="IPR007146">
    <property type="entry name" value="Sas10/Utp3/C1D"/>
</dbReference>
<evidence type="ECO:0000313" key="9">
    <source>
        <dbReference type="Proteomes" id="UP000219799"/>
    </source>
</evidence>
<dbReference type="GO" id="GO:0005730">
    <property type="term" value="C:nucleolus"/>
    <property type="evidence" value="ECO:0007669"/>
    <property type="project" value="UniProtKB-SubCell"/>
</dbReference>
<name>A0A1C3L1Q9_PLAMA</name>
<gene>
    <name evidence="8" type="primary">PmlGA01_120064400</name>
    <name evidence="8" type="ORF">PMLGA01_120064400</name>
</gene>
<keyword evidence="6" id="KW-0238">DNA-binding</keyword>
<evidence type="ECO:0000256" key="6">
    <source>
        <dbReference type="RuleBase" id="RU368003"/>
    </source>
</evidence>
<comment type="subcellular location">
    <subcellularLocation>
        <location evidence="6">Cytoplasm</location>
    </subcellularLocation>
    <subcellularLocation>
        <location evidence="6">Nucleus</location>
        <location evidence="6">Nucleolus</location>
    </subcellularLocation>
    <subcellularLocation>
        <location evidence="1 6">Nucleus</location>
    </subcellularLocation>
</comment>
<evidence type="ECO:0000313" key="8">
    <source>
        <dbReference type="EMBL" id="SBT80477.1"/>
    </source>
</evidence>